<reference evidence="1" key="1">
    <citation type="journal article" date="2015" name="Nature">
        <title>Complex archaea that bridge the gap between prokaryotes and eukaryotes.</title>
        <authorList>
            <person name="Spang A."/>
            <person name="Saw J.H."/>
            <person name="Jorgensen S.L."/>
            <person name="Zaremba-Niedzwiedzka K."/>
            <person name="Martijn J."/>
            <person name="Lind A.E."/>
            <person name="van Eijk R."/>
            <person name="Schleper C."/>
            <person name="Guy L."/>
            <person name="Ettema T.J."/>
        </authorList>
    </citation>
    <scope>NUCLEOTIDE SEQUENCE</scope>
</reference>
<protein>
    <submittedName>
        <fullName evidence="1">Uncharacterized protein</fullName>
    </submittedName>
</protein>
<dbReference type="AlphaFoldDB" id="A0A0F9QHA7"/>
<dbReference type="EMBL" id="LAZR01001509">
    <property type="protein sequence ID" value="KKN43470.1"/>
    <property type="molecule type" value="Genomic_DNA"/>
</dbReference>
<comment type="caution">
    <text evidence="1">The sequence shown here is derived from an EMBL/GenBank/DDBJ whole genome shotgun (WGS) entry which is preliminary data.</text>
</comment>
<organism evidence="1">
    <name type="scientific">marine sediment metagenome</name>
    <dbReference type="NCBI Taxonomy" id="412755"/>
    <lineage>
        <taxon>unclassified sequences</taxon>
        <taxon>metagenomes</taxon>
        <taxon>ecological metagenomes</taxon>
    </lineage>
</organism>
<name>A0A0F9QHA7_9ZZZZ</name>
<accession>A0A0F9QHA7</accession>
<proteinExistence type="predicted"/>
<sequence length="128" mass="13030">MAAVADVISVTVNIVPNIHRFGTGGQSERVNGVQDWNIQFTQKAQGDVAPVPAVGASGTIVASEQGGNGVKYTGAGRCASVTVNLDQDTGLPIEYVYDIQANGALTPGTEGTPVGAVASSKNATIDWT</sequence>
<gene>
    <name evidence="1" type="ORF">LCGC14_0702950</name>
</gene>
<evidence type="ECO:0000313" key="1">
    <source>
        <dbReference type="EMBL" id="KKN43470.1"/>
    </source>
</evidence>